<dbReference type="RefSeq" id="WP_274042031.1">
    <property type="nucleotide sequence ID" value="NZ_JANCPR020000021.1"/>
</dbReference>
<name>A0ABT6ZZK1_9ACTN</name>
<dbReference type="Proteomes" id="UP001214441">
    <property type="component" value="Unassembled WGS sequence"/>
</dbReference>
<evidence type="ECO:0000313" key="6">
    <source>
        <dbReference type="Proteomes" id="UP001214441"/>
    </source>
</evidence>
<dbReference type="EMBL" id="JANCPR020000021">
    <property type="protein sequence ID" value="MDJ1134510.1"/>
    <property type="molecule type" value="Genomic_DNA"/>
</dbReference>
<evidence type="ECO:0000256" key="2">
    <source>
        <dbReference type="ARBA" id="ARBA00022759"/>
    </source>
</evidence>
<accession>A0ABT6ZZK1</accession>
<keyword evidence="2 5" id="KW-0255">Endonuclease</keyword>
<dbReference type="InterPro" id="IPR037057">
    <property type="entry name" value="DNA_rep_MutH/T2_RE_sf"/>
</dbReference>
<reference evidence="5 6" key="1">
    <citation type="submission" date="2023-05" db="EMBL/GenBank/DDBJ databases">
        <title>Streptantibioticus silvisoli sp. nov., acidotolerant actinomycetes 1 from pine litter.</title>
        <authorList>
            <person name="Swiecimska M."/>
            <person name="Golinska P."/>
            <person name="Sangal V."/>
            <person name="Wachnowicz B."/>
            <person name="Goodfellow M."/>
        </authorList>
    </citation>
    <scope>NUCLEOTIDE SEQUENCE [LARGE SCALE GENOMIC DNA]</scope>
    <source>
        <strain evidence="5 6">DSM 42109</strain>
    </source>
</reference>
<dbReference type="GO" id="GO:0004519">
    <property type="term" value="F:endonuclease activity"/>
    <property type="evidence" value="ECO:0007669"/>
    <property type="project" value="UniProtKB-KW"/>
</dbReference>
<evidence type="ECO:0000256" key="3">
    <source>
        <dbReference type="ARBA" id="ARBA00022801"/>
    </source>
</evidence>
<dbReference type="InterPro" id="IPR015210">
    <property type="entry name" value="NaeI"/>
</dbReference>
<keyword evidence="3" id="KW-0378">Hydrolase</keyword>
<proteinExistence type="predicted"/>
<dbReference type="InterPro" id="IPR011335">
    <property type="entry name" value="Restrct_endonuc-II-like"/>
</dbReference>
<dbReference type="Pfam" id="PF09126">
    <property type="entry name" value="NaeI"/>
    <property type="match status" value="1"/>
</dbReference>
<dbReference type="SUPFAM" id="SSF52980">
    <property type="entry name" value="Restriction endonuclease-like"/>
    <property type="match status" value="1"/>
</dbReference>
<organism evidence="5 6">
    <name type="scientific">Streptomyces iconiensis</name>
    <dbReference type="NCBI Taxonomy" id="1384038"/>
    <lineage>
        <taxon>Bacteria</taxon>
        <taxon>Bacillati</taxon>
        <taxon>Actinomycetota</taxon>
        <taxon>Actinomycetes</taxon>
        <taxon>Kitasatosporales</taxon>
        <taxon>Streptomycetaceae</taxon>
        <taxon>Streptomyces</taxon>
    </lineage>
</organism>
<evidence type="ECO:0000259" key="4">
    <source>
        <dbReference type="Pfam" id="PF09126"/>
    </source>
</evidence>
<keyword evidence="1" id="KW-0540">Nuclease</keyword>
<comment type="caution">
    <text evidence="5">The sequence shown here is derived from an EMBL/GenBank/DDBJ whole genome shotgun (WGS) entry which is preliminary data.</text>
</comment>
<sequence length="50" mass="5685">MEARFGAALRQSIDEVLDRQRTGRFDVTSRQKTGKTYLGTKAKIIVRPAF</sequence>
<protein>
    <submittedName>
        <fullName evidence="5">NaeI family type II restriction endonuclease</fullName>
    </submittedName>
</protein>
<evidence type="ECO:0000256" key="1">
    <source>
        <dbReference type="ARBA" id="ARBA00022722"/>
    </source>
</evidence>
<gene>
    <name evidence="5" type="ORF">NMN56_021580</name>
</gene>
<dbReference type="Gene3D" id="3.40.600.10">
    <property type="entry name" value="DNA mismatch repair MutH/Restriction endonuclease, type II"/>
    <property type="match status" value="1"/>
</dbReference>
<keyword evidence="6" id="KW-1185">Reference proteome</keyword>
<evidence type="ECO:0000313" key="5">
    <source>
        <dbReference type="EMBL" id="MDJ1134510.1"/>
    </source>
</evidence>
<feature type="domain" description="Type II restriction enzyme NaeI" evidence="4">
    <location>
        <begin position="4"/>
        <end position="50"/>
    </location>
</feature>